<name>A0A2R8AV72_9RHOB</name>
<dbReference type="AlphaFoldDB" id="A0A2R8AV72"/>
<gene>
    <name evidence="2" type="ORF">PRI8871_01723</name>
</gene>
<reference evidence="3" key="1">
    <citation type="submission" date="2018-03" db="EMBL/GenBank/DDBJ databases">
        <authorList>
            <person name="Rodrigo-Torres L."/>
            <person name="Arahal R. D."/>
            <person name="Lucena T."/>
        </authorList>
    </citation>
    <scope>NUCLEOTIDE SEQUENCE [LARGE SCALE GENOMIC DNA]</scope>
    <source>
        <strain evidence="3">CECT 8871</strain>
    </source>
</reference>
<keyword evidence="1" id="KW-1133">Transmembrane helix</keyword>
<feature type="transmembrane region" description="Helical" evidence="1">
    <location>
        <begin position="45"/>
        <end position="63"/>
    </location>
</feature>
<dbReference type="EMBL" id="OMOJ01000002">
    <property type="protein sequence ID" value="SPF79921.1"/>
    <property type="molecule type" value="Genomic_DNA"/>
</dbReference>
<keyword evidence="1" id="KW-0472">Membrane</keyword>
<keyword evidence="3" id="KW-1185">Reference proteome</keyword>
<organism evidence="2 3">
    <name type="scientific">Pseudoprimorskyibacter insulae</name>
    <dbReference type="NCBI Taxonomy" id="1695997"/>
    <lineage>
        <taxon>Bacteria</taxon>
        <taxon>Pseudomonadati</taxon>
        <taxon>Pseudomonadota</taxon>
        <taxon>Alphaproteobacteria</taxon>
        <taxon>Rhodobacterales</taxon>
        <taxon>Paracoccaceae</taxon>
        <taxon>Pseudoprimorskyibacter</taxon>
    </lineage>
</organism>
<evidence type="ECO:0000313" key="2">
    <source>
        <dbReference type="EMBL" id="SPF79921.1"/>
    </source>
</evidence>
<dbReference type="Proteomes" id="UP000244904">
    <property type="component" value="Unassembled WGS sequence"/>
</dbReference>
<sequence length="64" mass="7194">MISVLALLILLASYWLIFSNLRAVLRDTYDVAVTAAVKFASPDRALSNLALSALWCLIFWLTFM</sequence>
<evidence type="ECO:0000256" key="1">
    <source>
        <dbReference type="SAM" id="Phobius"/>
    </source>
</evidence>
<evidence type="ECO:0000313" key="3">
    <source>
        <dbReference type="Proteomes" id="UP000244904"/>
    </source>
</evidence>
<protein>
    <submittedName>
        <fullName evidence="2">Uncharacterized protein</fullName>
    </submittedName>
</protein>
<keyword evidence="1" id="KW-0812">Transmembrane</keyword>
<accession>A0A2R8AV72</accession>
<proteinExistence type="predicted"/>